<dbReference type="FunFam" id="3.10.20.30:FF:000006">
    <property type="entry name" value="Threonine--tRNA ligase, cytoplasmic"/>
    <property type="match status" value="1"/>
</dbReference>
<gene>
    <name evidence="14" type="ORF">AFUS01_LOCUS44678</name>
</gene>
<dbReference type="PROSITE" id="PS51880">
    <property type="entry name" value="TGS"/>
    <property type="match status" value="1"/>
</dbReference>
<evidence type="ECO:0000259" key="12">
    <source>
        <dbReference type="PROSITE" id="PS50862"/>
    </source>
</evidence>
<keyword evidence="4" id="KW-0963">Cytoplasm</keyword>
<keyword evidence="6" id="KW-0547">Nucleotide-binding</keyword>
<evidence type="ECO:0000256" key="6">
    <source>
        <dbReference type="ARBA" id="ARBA00022741"/>
    </source>
</evidence>
<dbReference type="GO" id="GO:0004829">
    <property type="term" value="F:threonine-tRNA ligase activity"/>
    <property type="evidence" value="ECO:0007669"/>
    <property type="project" value="UniProtKB-EC"/>
</dbReference>
<keyword evidence="8" id="KW-0648">Protein biosynthesis</keyword>
<evidence type="ECO:0000256" key="1">
    <source>
        <dbReference type="ARBA" id="ARBA00004496"/>
    </source>
</evidence>
<keyword evidence="9" id="KW-0030">Aminoacyl-tRNA synthetase</keyword>
<dbReference type="SMART" id="SM00863">
    <property type="entry name" value="tRNA_SAD"/>
    <property type="match status" value="1"/>
</dbReference>
<evidence type="ECO:0000256" key="8">
    <source>
        <dbReference type="ARBA" id="ARBA00022917"/>
    </source>
</evidence>
<name>A0A8J2LQ06_9HEXA</name>
<reference evidence="14" key="1">
    <citation type="submission" date="2021-06" db="EMBL/GenBank/DDBJ databases">
        <authorList>
            <person name="Hodson N. C."/>
            <person name="Mongue J. A."/>
            <person name="Jaron S. K."/>
        </authorList>
    </citation>
    <scope>NUCLEOTIDE SEQUENCE</scope>
</reference>
<dbReference type="FunFam" id="3.30.980.10:FF:000003">
    <property type="entry name" value="Threonine--tRNA ligase, cytoplasmic"/>
    <property type="match status" value="1"/>
</dbReference>
<keyword evidence="15" id="KW-1185">Reference proteome</keyword>
<evidence type="ECO:0000256" key="4">
    <source>
        <dbReference type="ARBA" id="ARBA00022490"/>
    </source>
</evidence>
<evidence type="ECO:0000256" key="7">
    <source>
        <dbReference type="ARBA" id="ARBA00022840"/>
    </source>
</evidence>
<dbReference type="OrthoDB" id="5423599at2759"/>
<dbReference type="EC" id="6.1.1.3" evidence="3"/>
<dbReference type="PANTHER" id="PTHR11451">
    <property type="entry name" value="THREONINE-TRNA LIGASE"/>
    <property type="match status" value="1"/>
</dbReference>
<dbReference type="Pfam" id="PF03129">
    <property type="entry name" value="HGTP_anticodon"/>
    <property type="match status" value="1"/>
</dbReference>
<dbReference type="InterPro" id="IPR033728">
    <property type="entry name" value="ThrRS_core"/>
</dbReference>
<feature type="domain" description="Aminoacyl-transfer RNA synthetases class-II family profile" evidence="12">
    <location>
        <begin position="367"/>
        <end position="632"/>
    </location>
</feature>
<dbReference type="Proteomes" id="UP000708208">
    <property type="component" value="Unassembled WGS sequence"/>
</dbReference>
<dbReference type="GO" id="GO:0005524">
    <property type="term" value="F:ATP binding"/>
    <property type="evidence" value="ECO:0007669"/>
    <property type="project" value="UniProtKB-KW"/>
</dbReference>
<dbReference type="CDD" id="cd00771">
    <property type="entry name" value="ThrRS_core"/>
    <property type="match status" value="1"/>
</dbReference>
<dbReference type="Pfam" id="PF07973">
    <property type="entry name" value="tRNA_SAD"/>
    <property type="match status" value="1"/>
</dbReference>
<dbReference type="AlphaFoldDB" id="A0A8J2LQ06"/>
<dbReference type="InterPro" id="IPR002314">
    <property type="entry name" value="aa-tRNA-synt_IIb"/>
</dbReference>
<evidence type="ECO:0000313" key="15">
    <source>
        <dbReference type="Proteomes" id="UP000708208"/>
    </source>
</evidence>
<dbReference type="InterPro" id="IPR047246">
    <property type="entry name" value="ThrRS_anticodon"/>
</dbReference>
<dbReference type="InterPro" id="IPR006195">
    <property type="entry name" value="aa-tRNA-synth_II"/>
</dbReference>
<dbReference type="Pfam" id="PF00587">
    <property type="entry name" value="tRNA-synt_2b"/>
    <property type="match status" value="1"/>
</dbReference>
<dbReference type="InterPro" id="IPR002320">
    <property type="entry name" value="Thr-tRNA-ligase_IIa"/>
</dbReference>
<evidence type="ECO:0000256" key="11">
    <source>
        <dbReference type="ARBA" id="ARBA00049515"/>
    </source>
</evidence>
<evidence type="ECO:0000259" key="13">
    <source>
        <dbReference type="PROSITE" id="PS51880"/>
    </source>
</evidence>
<dbReference type="GO" id="GO:0006435">
    <property type="term" value="P:threonyl-tRNA aminoacylation"/>
    <property type="evidence" value="ECO:0007669"/>
    <property type="project" value="InterPro"/>
</dbReference>
<dbReference type="PANTHER" id="PTHR11451:SF46">
    <property type="entry name" value="THREONINE--TRNA LIGASE"/>
    <property type="match status" value="1"/>
</dbReference>
<dbReference type="PROSITE" id="PS50862">
    <property type="entry name" value="AA_TRNA_LIGASE_II"/>
    <property type="match status" value="1"/>
</dbReference>
<comment type="similarity">
    <text evidence="2">Belongs to the class-II aminoacyl-tRNA synthetase family.</text>
</comment>
<evidence type="ECO:0000256" key="5">
    <source>
        <dbReference type="ARBA" id="ARBA00022598"/>
    </source>
</evidence>
<dbReference type="InterPro" id="IPR004154">
    <property type="entry name" value="Anticodon-bd"/>
</dbReference>
<keyword evidence="7" id="KW-0067">ATP-binding</keyword>
<organism evidence="14 15">
    <name type="scientific">Allacma fusca</name>
    <dbReference type="NCBI Taxonomy" id="39272"/>
    <lineage>
        <taxon>Eukaryota</taxon>
        <taxon>Metazoa</taxon>
        <taxon>Ecdysozoa</taxon>
        <taxon>Arthropoda</taxon>
        <taxon>Hexapoda</taxon>
        <taxon>Collembola</taxon>
        <taxon>Symphypleona</taxon>
        <taxon>Sminthuridae</taxon>
        <taxon>Allacma</taxon>
    </lineage>
</organism>
<keyword evidence="5" id="KW-0436">Ligase</keyword>
<evidence type="ECO:0000256" key="10">
    <source>
        <dbReference type="ARBA" id="ARBA00031900"/>
    </source>
</evidence>
<dbReference type="HAMAP" id="MF_00184">
    <property type="entry name" value="Thr_tRNA_synth"/>
    <property type="match status" value="1"/>
</dbReference>
<sequence length="741" mass="85124">MNAGRFRTIIRHSVVSSFSSPIPNNYCQRHSIGSALQICRTYSVLTPKEKWKLKQAQEKSRKMPETRKELQPWPQYIEHRLTLWNKFKQEYEESLASKTPEDITITLPDGKEVAGQSWKTTPFEVAKGISNGLAEATVISKVNGELWDLERPLESSCKLQLLKFDDEEAQAVFWHSSAHVLGEAMERVYEGCLCYGPPIQEGFYYDMQIAGDGVSNADFPVLETLVKGIVKEKQPFERLELTKAQLLEMFDYNMFKKRILNEKVDTPTTTVYRCGSLIDLCRGPHVRNTGKIKALALTKNSATYWEGKSDNETLQRVYGISFPEPKQLKQWQQLQEEAAKRDHRKLGREQELYFFNELSPGSCFFLPKGALIYNKLQDLIRSEYRKRGFTEVITPNMYNVKLWQTSGHWQHYAENMFSFEVEKETFALKPMNCPGHCVMFNHRPRSWRELPIRLADFGVLHRNELSGALTGLTRVRRFQQDDAHMFCTPEQIGSEIDGALDFLNHIYGVLGFDFQLRLSTRPEKFLGDIEVWNEAERQLANSLNKFGKPWKENPGDGAFYGPKIDITILDALRRPTQCATVQLDFQLPIRFDMNYIAENGEKKRPVIIHRAILGSLERAIAILTESYAGKWPFWLSPRQACIVPVGPSINEYAGTVQKQLYEAGYQVELDTDPGDTLNKKIRNAQLAQFNFILVLGDREKEAGTVNVRTRDNKVLGERSLDQLLSRFKELTETRSLNSDAV</sequence>
<proteinExistence type="inferred from homology"/>
<dbReference type="NCBIfam" id="TIGR00418">
    <property type="entry name" value="thrS"/>
    <property type="match status" value="1"/>
</dbReference>
<dbReference type="InterPro" id="IPR004095">
    <property type="entry name" value="TGS"/>
</dbReference>
<accession>A0A8J2LQ06</accession>
<evidence type="ECO:0000256" key="3">
    <source>
        <dbReference type="ARBA" id="ARBA00013163"/>
    </source>
</evidence>
<protein>
    <recommendedName>
        <fullName evidence="3">threonine--tRNA ligase</fullName>
        <ecNumber evidence="3">6.1.1.3</ecNumber>
    </recommendedName>
    <alternativeName>
        <fullName evidence="10">Threonyl-tRNA synthetase</fullName>
    </alternativeName>
</protein>
<comment type="subcellular location">
    <subcellularLocation>
        <location evidence="1">Cytoplasm</location>
    </subcellularLocation>
</comment>
<dbReference type="Pfam" id="PF02824">
    <property type="entry name" value="TGS"/>
    <property type="match status" value="1"/>
</dbReference>
<dbReference type="GO" id="GO:0005739">
    <property type="term" value="C:mitochondrion"/>
    <property type="evidence" value="ECO:0007669"/>
    <property type="project" value="TreeGrafter"/>
</dbReference>
<feature type="domain" description="TGS" evidence="13">
    <location>
        <begin position="99"/>
        <end position="163"/>
    </location>
</feature>
<evidence type="ECO:0000313" key="14">
    <source>
        <dbReference type="EMBL" id="CAG7835286.1"/>
    </source>
</evidence>
<comment type="catalytic activity">
    <reaction evidence="11">
        <text>tRNA(Thr) + L-threonine + ATP = L-threonyl-tRNA(Thr) + AMP + diphosphate + H(+)</text>
        <dbReference type="Rhea" id="RHEA:24624"/>
        <dbReference type="Rhea" id="RHEA-COMP:9670"/>
        <dbReference type="Rhea" id="RHEA-COMP:9704"/>
        <dbReference type="ChEBI" id="CHEBI:15378"/>
        <dbReference type="ChEBI" id="CHEBI:30616"/>
        <dbReference type="ChEBI" id="CHEBI:33019"/>
        <dbReference type="ChEBI" id="CHEBI:57926"/>
        <dbReference type="ChEBI" id="CHEBI:78442"/>
        <dbReference type="ChEBI" id="CHEBI:78534"/>
        <dbReference type="ChEBI" id="CHEBI:456215"/>
        <dbReference type="EC" id="6.1.1.3"/>
    </reaction>
</comment>
<dbReference type="CDD" id="cd00860">
    <property type="entry name" value="ThrRS_anticodon"/>
    <property type="match status" value="1"/>
</dbReference>
<dbReference type="EMBL" id="CAJVCH010570578">
    <property type="protein sequence ID" value="CAG7835286.1"/>
    <property type="molecule type" value="Genomic_DNA"/>
</dbReference>
<evidence type="ECO:0000256" key="9">
    <source>
        <dbReference type="ARBA" id="ARBA00023146"/>
    </source>
</evidence>
<dbReference type="FunFam" id="3.30.930.10:FF:000009">
    <property type="entry name" value="Threonine--tRNA ligase 2, cytoplasmic"/>
    <property type="match status" value="1"/>
</dbReference>
<dbReference type="InterPro" id="IPR012947">
    <property type="entry name" value="tRNA_SAD"/>
</dbReference>
<dbReference type="CDD" id="cd01667">
    <property type="entry name" value="TGS_ThrRS"/>
    <property type="match status" value="1"/>
</dbReference>
<dbReference type="FunFam" id="3.40.50.800:FF:000003">
    <property type="entry name" value="Threonine--tRNA ligase 2, cytoplasmic"/>
    <property type="match status" value="1"/>
</dbReference>
<comment type="caution">
    <text evidence="14">The sequence shown here is derived from an EMBL/GenBank/DDBJ whole genome shotgun (WGS) entry which is preliminary data.</text>
</comment>
<evidence type="ECO:0000256" key="2">
    <source>
        <dbReference type="ARBA" id="ARBA00008226"/>
    </source>
</evidence>